<evidence type="ECO:0000313" key="1">
    <source>
        <dbReference type="EMBL" id="AHH98621.1"/>
    </source>
</evidence>
<dbReference type="Proteomes" id="UP000019225">
    <property type="component" value="Chromosome"/>
</dbReference>
<sequence length="169" mass="18984">MRDELADILRNDVTPPHLDAIRLLRAYLITDHARAAEIIKSLDEAASDQVCSDLVGIYVPMARFAKREGLGFPTEEIHETFPRVVSRMSGDQFALTSEQVYEVCAAWFSDRHEQVVEMTRGEPTRELWLHAAASFTMTVGVKALGPQGFGGYLTILRKLRNPEADARPR</sequence>
<dbReference type="HOGENOM" id="CLU_1576458_0_0_11"/>
<organism evidence="1 2">
    <name type="scientific">Kutzneria albida DSM 43870</name>
    <dbReference type="NCBI Taxonomy" id="1449976"/>
    <lineage>
        <taxon>Bacteria</taxon>
        <taxon>Bacillati</taxon>
        <taxon>Actinomycetota</taxon>
        <taxon>Actinomycetes</taxon>
        <taxon>Pseudonocardiales</taxon>
        <taxon>Pseudonocardiaceae</taxon>
        <taxon>Kutzneria</taxon>
    </lineage>
</organism>
<dbReference type="EMBL" id="CP007155">
    <property type="protein sequence ID" value="AHH98621.1"/>
    <property type="molecule type" value="Genomic_DNA"/>
</dbReference>
<proteinExistence type="predicted"/>
<dbReference type="AlphaFoldDB" id="W5WDK7"/>
<dbReference type="KEGG" id="kal:KALB_5259"/>
<reference evidence="1 2" key="1">
    <citation type="journal article" date="2014" name="BMC Genomics">
        <title>Complete genome sequence of producer of the glycopeptide antibiotic Aculeximycin Kutzneria albida DSM 43870T, a representative of minor genus of Pseudonocardiaceae.</title>
        <authorList>
            <person name="Rebets Y."/>
            <person name="Tokovenko B."/>
            <person name="Lushchyk I."/>
            <person name="Ruckert C."/>
            <person name="Zaburannyi N."/>
            <person name="Bechthold A."/>
            <person name="Kalinowski J."/>
            <person name="Luzhetskyy A."/>
        </authorList>
    </citation>
    <scope>NUCLEOTIDE SEQUENCE [LARGE SCALE GENOMIC DNA]</scope>
    <source>
        <strain evidence="1">DSM 43870</strain>
    </source>
</reference>
<keyword evidence="2" id="KW-1185">Reference proteome</keyword>
<gene>
    <name evidence="1" type="ORF">KALB_5259</name>
</gene>
<evidence type="ECO:0000313" key="2">
    <source>
        <dbReference type="Proteomes" id="UP000019225"/>
    </source>
</evidence>
<protein>
    <submittedName>
        <fullName evidence="1">Uncharacterized protein</fullName>
    </submittedName>
</protein>
<dbReference type="RefSeq" id="WP_025358617.1">
    <property type="nucleotide sequence ID" value="NZ_CP007155.1"/>
</dbReference>
<name>W5WDK7_9PSEU</name>
<accession>W5WDK7</accession>